<dbReference type="HOGENOM" id="CLU_2015585_0_0_1"/>
<proteinExistence type="predicted"/>
<protein>
    <submittedName>
        <fullName evidence="3">Uncharacterized protein</fullName>
    </submittedName>
</protein>
<evidence type="ECO:0000256" key="1">
    <source>
        <dbReference type="SAM" id="MobiDB-lite"/>
    </source>
</evidence>
<comment type="caution">
    <text evidence="3">The sequence shown here is derived from an EMBL/GenBank/DDBJ whole genome shotgun (WGS) entry which is preliminary data.</text>
</comment>
<organism evidence="3 4">
    <name type="scientific">Hypocrea virens (strain Gv29-8 / FGSC 10586)</name>
    <name type="common">Gliocladium virens</name>
    <name type="synonym">Trichoderma virens</name>
    <dbReference type="NCBI Taxonomy" id="413071"/>
    <lineage>
        <taxon>Eukaryota</taxon>
        <taxon>Fungi</taxon>
        <taxon>Dikarya</taxon>
        <taxon>Ascomycota</taxon>
        <taxon>Pezizomycotina</taxon>
        <taxon>Sordariomycetes</taxon>
        <taxon>Hypocreomycetidae</taxon>
        <taxon>Hypocreales</taxon>
        <taxon>Hypocreaceae</taxon>
        <taxon>Trichoderma</taxon>
    </lineage>
</organism>
<keyword evidence="2" id="KW-1133">Transmembrane helix</keyword>
<dbReference type="AlphaFoldDB" id="G9MXU1"/>
<keyword evidence="4" id="KW-1185">Reference proteome</keyword>
<reference evidence="3 4" key="1">
    <citation type="journal article" date="2011" name="Genome Biol.">
        <title>Comparative genome sequence analysis underscores mycoparasitism as the ancestral life style of Trichoderma.</title>
        <authorList>
            <person name="Kubicek C.P."/>
            <person name="Herrera-Estrella A."/>
            <person name="Seidl-Seiboth V."/>
            <person name="Martinez D.A."/>
            <person name="Druzhinina I.S."/>
            <person name="Thon M."/>
            <person name="Zeilinger S."/>
            <person name="Casas-Flores S."/>
            <person name="Horwitz B.A."/>
            <person name="Mukherjee P.K."/>
            <person name="Mukherjee M."/>
            <person name="Kredics L."/>
            <person name="Alcaraz L.D."/>
            <person name="Aerts A."/>
            <person name="Antal Z."/>
            <person name="Atanasova L."/>
            <person name="Cervantes-Badillo M.G."/>
            <person name="Challacombe J."/>
            <person name="Chertkov O."/>
            <person name="McCluskey K."/>
            <person name="Coulpier F."/>
            <person name="Deshpande N."/>
            <person name="von Doehren H."/>
            <person name="Ebbole D.J."/>
            <person name="Esquivel-Naranjo E.U."/>
            <person name="Fekete E."/>
            <person name="Flipphi M."/>
            <person name="Glaser F."/>
            <person name="Gomez-Rodriguez E.Y."/>
            <person name="Gruber S."/>
            <person name="Han C."/>
            <person name="Henrissat B."/>
            <person name="Hermosa R."/>
            <person name="Hernandez-Onate M."/>
            <person name="Karaffa L."/>
            <person name="Kosti I."/>
            <person name="Le Crom S."/>
            <person name="Lindquist E."/>
            <person name="Lucas S."/>
            <person name="Luebeck M."/>
            <person name="Luebeck P.S."/>
            <person name="Margeot A."/>
            <person name="Metz B."/>
            <person name="Misra M."/>
            <person name="Nevalainen H."/>
            <person name="Omann M."/>
            <person name="Packer N."/>
            <person name="Perrone G."/>
            <person name="Uresti-Rivera E.E."/>
            <person name="Salamov A."/>
            <person name="Schmoll M."/>
            <person name="Seiboth B."/>
            <person name="Shapiro H."/>
            <person name="Sukno S."/>
            <person name="Tamayo-Ramos J.A."/>
            <person name="Tisch D."/>
            <person name="Wiest A."/>
            <person name="Wilkinson H.H."/>
            <person name="Zhang M."/>
            <person name="Coutinho P.M."/>
            <person name="Kenerley C.M."/>
            <person name="Monte E."/>
            <person name="Baker S.E."/>
            <person name="Grigoriev I.V."/>
        </authorList>
    </citation>
    <scope>NUCLEOTIDE SEQUENCE [LARGE SCALE GENOMIC DNA]</scope>
    <source>
        <strain evidence="4">Gv29-8 / FGSC 10586</strain>
    </source>
</reference>
<evidence type="ECO:0000256" key="2">
    <source>
        <dbReference type="SAM" id="Phobius"/>
    </source>
</evidence>
<accession>G9MXU1</accession>
<feature type="compositionally biased region" description="Basic and acidic residues" evidence="1">
    <location>
        <begin position="73"/>
        <end position="123"/>
    </location>
</feature>
<name>G9MXU1_HYPVG</name>
<dbReference type="OrthoDB" id="4900508at2759"/>
<dbReference type="InParanoid" id="G9MXU1"/>
<dbReference type="VEuPathDB" id="FungiDB:TRIVIDRAFT_223670"/>
<feature type="region of interest" description="Disordered" evidence="1">
    <location>
        <begin position="51"/>
        <end position="123"/>
    </location>
</feature>
<keyword evidence="2" id="KW-0472">Membrane</keyword>
<gene>
    <name evidence="3" type="ORF">TRIVIDRAFT_223670</name>
</gene>
<evidence type="ECO:0000313" key="4">
    <source>
        <dbReference type="Proteomes" id="UP000007115"/>
    </source>
</evidence>
<dbReference type="GeneID" id="25791793"/>
<feature type="transmembrane region" description="Helical" evidence="2">
    <location>
        <begin position="7"/>
        <end position="25"/>
    </location>
</feature>
<feature type="transmembrane region" description="Helical" evidence="2">
    <location>
        <begin position="31"/>
        <end position="47"/>
    </location>
</feature>
<evidence type="ECO:0000313" key="3">
    <source>
        <dbReference type="EMBL" id="EHK20702.1"/>
    </source>
</evidence>
<dbReference type="Proteomes" id="UP000007115">
    <property type="component" value="Unassembled WGS sequence"/>
</dbReference>
<dbReference type="RefSeq" id="XP_013954897.1">
    <property type="nucleotide sequence ID" value="XM_014099422.1"/>
</dbReference>
<dbReference type="EMBL" id="ABDF02000078">
    <property type="protein sequence ID" value="EHK20702.1"/>
    <property type="molecule type" value="Genomic_DNA"/>
</dbReference>
<sequence length="123" mass="14676">MHLPLRLLVDIFILAVGAALSYTLGVKNGQVVHQAISIGAVVCLRLWERRKKRRKGKGDERHEDRRRRRRLQREKQPAEQRVGEEKPRFEEEKQHVEDETGRVEEKHQHHEGLEERKHDLREI</sequence>
<keyword evidence="2" id="KW-0812">Transmembrane</keyword>